<feature type="region of interest" description="Disordered" evidence="1">
    <location>
        <begin position="97"/>
        <end position="121"/>
    </location>
</feature>
<proteinExistence type="predicted"/>
<evidence type="ECO:0000256" key="1">
    <source>
        <dbReference type="SAM" id="MobiDB-lite"/>
    </source>
</evidence>
<reference evidence="2" key="1">
    <citation type="submission" date="2023-05" db="EMBL/GenBank/DDBJ databases">
        <authorList>
            <person name="Stuckert A."/>
        </authorList>
    </citation>
    <scope>NUCLEOTIDE SEQUENCE</scope>
</reference>
<organism evidence="2 3">
    <name type="scientific">Staurois parvus</name>
    <dbReference type="NCBI Taxonomy" id="386267"/>
    <lineage>
        <taxon>Eukaryota</taxon>
        <taxon>Metazoa</taxon>
        <taxon>Chordata</taxon>
        <taxon>Craniata</taxon>
        <taxon>Vertebrata</taxon>
        <taxon>Euteleostomi</taxon>
        <taxon>Amphibia</taxon>
        <taxon>Batrachia</taxon>
        <taxon>Anura</taxon>
        <taxon>Neobatrachia</taxon>
        <taxon>Ranoidea</taxon>
        <taxon>Ranidae</taxon>
        <taxon>Staurois</taxon>
    </lineage>
</organism>
<accession>A0ABN9D9R8</accession>
<evidence type="ECO:0000313" key="2">
    <source>
        <dbReference type="EMBL" id="CAI9569232.1"/>
    </source>
</evidence>
<keyword evidence="3" id="KW-1185">Reference proteome</keyword>
<evidence type="ECO:0000313" key="3">
    <source>
        <dbReference type="Proteomes" id="UP001162483"/>
    </source>
</evidence>
<dbReference type="EMBL" id="CATNWA010014224">
    <property type="protein sequence ID" value="CAI9569232.1"/>
    <property type="molecule type" value="Genomic_DNA"/>
</dbReference>
<name>A0ABN9D9R8_9NEOB</name>
<dbReference type="Proteomes" id="UP001162483">
    <property type="component" value="Unassembled WGS sequence"/>
</dbReference>
<feature type="non-terminal residue" evidence="2">
    <location>
        <position position="1"/>
    </location>
</feature>
<protein>
    <submittedName>
        <fullName evidence="2">Uncharacterized protein</fullName>
    </submittedName>
</protein>
<sequence length="121" mass="13663">IHYIWSPTVHTTWKCNYFCKIQTAKYLFSSAVRAVLALVKACRRSFHFSLGGCRISDLCLESADWPCDDHMHSSIKITSLTICTKLSMCRMSPKEIRGGGAVEEGEDQSQDQMAFLHNAED</sequence>
<gene>
    <name evidence="2" type="ORF">SPARVUS_LOCUS6888971</name>
</gene>
<comment type="caution">
    <text evidence="2">The sequence shown here is derived from an EMBL/GenBank/DDBJ whole genome shotgun (WGS) entry which is preliminary data.</text>
</comment>